<dbReference type="Proteomes" id="UP000799778">
    <property type="component" value="Unassembled WGS sequence"/>
</dbReference>
<sequence>MSNKAKGLTYQAAEPAFLQRLRGGLAGEDSARHERPIPRNKRLQKDDDEDDAPTYVLEDTNQSLSKAEYDALVAGEDQPKDAPADEDQAAAGGEKKDASSQQSKDKIAEVGKMTKKRKAIKVIGADAEDEEDSKPNAKPDGKAVKKPKKKAKVVKLSFGDDE</sequence>
<evidence type="ECO:0000313" key="4">
    <source>
        <dbReference type="Proteomes" id="UP000799778"/>
    </source>
</evidence>
<feature type="compositionally biased region" description="Basic residues" evidence="1">
    <location>
        <begin position="144"/>
        <end position="153"/>
    </location>
</feature>
<protein>
    <recommendedName>
        <fullName evidence="2">DUF4604 domain-containing protein</fullName>
    </recommendedName>
</protein>
<feature type="region of interest" description="Disordered" evidence="1">
    <location>
        <begin position="22"/>
        <end position="162"/>
    </location>
</feature>
<evidence type="ECO:0000256" key="1">
    <source>
        <dbReference type="SAM" id="MobiDB-lite"/>
    </source>
</evidence>
<dbReference type="GeneID" id="54279515"/>
<dbReference type="InterPro" id="IPR027911">
    <property type="entry name" value="DUF4604"/>
</dbReference>
<dbReference type="RefSeq" id="XP_033383362.1">
    <property type="nucleotide sequence ID" value="XM_033522118.1"/>
</dbReference>
<dbReference type="Pfam" id="PF15377">
    <property type="entry name" value="DUF4604"/>
    <property type="match status" value="1"/>
</dbReference>
<evidence type="ECO:0000313" key="3">
    <source>
        <dbReference type="EMBL" id="KAF2015023.1"/>
    </source>
</evidence>
<feature type="compositionally biased region" description="Basic and acidic residues" evidence="1">
    <location>
        <begin position="133"/>
        <end position="143"/>
    </location>
</feature>
<name>A0A6A5XQ06_9PLEO</name>
<keyword evidence="4" id="KW-1185">Reference proteome</keyword>
<feature type="domain" description="DUF4604" evidence="2">
    <location>
        <begin position="6"/>
        <end position="162"/>
    </location>
</feature>
<gene>
    <name evidence="3" type="ORF">BU24DRAFT_226873</name>
</gene>
<organism evidence="3 4">
    <name type="scientific">Aaosphaeria arxii CBS 175.79</name>
    <dbReference type="NCBI Taxonomy" id="1450172"/>
    <lineage>
        <taxon>Eukaryota</taxon>
        <taxon>Fungi</taxon>
        <taxon>Dikarya</taxon>
        <taxon>Ascomycota</taxon>
        <taxon>Pezizomycotina</taxon>
        <taxon>Dothideomycetes</taxon>
        <taxon>Pleosporomycetidae</taxon>
        <taxon>Pleosporales</taxon>
        <taxon>Pleosporales incertae sedis</taxon>
        <taxon>Aaosphaeria</taxon>
    </lineage>
</organism>
<dbReference type="AlphaFoldDB" id="A0A6A5XQ06"/>
<accession>A0A6A5XQ06</accession>
<dbReference type="EMBL" id="ML978070">
    <property type="protein sequence ID" value="KAF2015023.1"/>
    <property type="molecule type" value="Genomic_DNA"/>
</dbReference>
<reference evidence="3" key="1">
    <citation type="journal article" date="2020" name="Stud. Mycol.">
        <title>101 Dothideomycetes genomes: a test case for predicting lifestyles and emergence of pathogens.</title>
        <authorList>
            <person name="Haridas S."/>
            <person name="Albert R."/>
            <person name="Binder M."/>
            <person name="Bloem J."/>
            <person name="Labutti K."/>
            <person name="Salamov A."/>
            <person name="Andreopoulos B."/>
            <person name="Baker S."/>
            <person name="Barry K."/>
            <person name="Bills G."/>
            <person name="Bluhm B."/>
            <person name="Cannon C."/>
            <person name="Castanera R."/>
            <person name="Culley D."/>
            <person name="Daum C."/>
            <person name="Ezra D."/>
            <person name="Gonzalez J."/>
            <person name="Henrissat B."/>
            <person name="Kuo A."/>
            <person name="Liang C."/>
            <person name="Lipzen A."/>
            <person name="Lutzoni F."/>
            <person name="Magnuson J."/>
            <person name="Mondo S."/>
            <person name="Nolan M."/>
            <person name="Ohm R."/>
            <person name="Pangilinan J."/>
            <person name="Park H.-J."/>
            <person name="Ramirez L."/>
            <person name="Alfaro M."/>
            <person name="Sun H."/>
            <person name="Tritt A."/>
            <person name="Yoshinaga Y."/>
            <person name="Zwiers L.-H."/>
            <person name="Turgeon B."/>
            <person name="Goodwin S."/>
            <person name="Spatafora J."/>
            <person name="Crous P."/>
            <person name="Grigoriev I."/>
        </authorList>
    </citation>
    <scope>NUCLEOTIDE SEQUENCE</scope>
    <source>
        <strain evidence="3">CBS 175.79</strain>
    </source>
</reference>
<feature type="compositionally biased region" description="Basic and acidic residues" evidence="1">
    <location>
        <begin position="93"/>
        <end position="109"/>
    </location>
</feature>
<evidence type="ECO:0000259" key="2">
    <source>
        <dbReference type="Pfam" id="PF15377"/>
    </source>
</evidence>
<proteinExistence type="predicted"/>
<dbReference type="OrthoDB" id="5388322at2759"/>